<evidence type="ECO:0000313" key="15">
    <source>
        <dbReference type="EMBL" id="UYO41866.1"/>
    </source>
</evidence>
<dbReference type="EMBL" id="CP076676">
    <property type="protein sequence ID" value="UYO41866.1"/>
    <property type="molecule type" value="Genomic_DNA"/>
</dbReference>
<evidence type="ECO:0000313" key="16">
    <source>
        <dbReference type="Proteomes" id="UP001163166"/>
    </source>
</evidence>
<evidence type="ECO:0000259" key="14">
    <source>
        <dbReference type="Pfam" id="PF01292"/>
    </source>
</evidence>
<keyword evidence="10" id="KW-0408">Iron</keyword>
<proteinExistence type="inferred from homology"/>
<dbReference type="GO" id="GO:0022904">
    <property type="term" value="P:respiratory electron transport chain"/>
    <property type="evidence" value="ECO:0007669"/>
    <property type="project" value="InterPro"/>
</dbReference>
<keyword evidence="4" id="KW-1003">Cell membrane</keyword>
<evidence type="ECO:0000256" key="10">
    <source>
        <dbReference type="ARBA" id="ARBA00023004"/>
    </source>
</evidence>
<evidence type="ECO:0000256" key="12">
    <source>
        <dbReference type="ARBA" id="ARBA00037975"/>
    </source>
</evidence>
<evidence type="ECO:0000256" key="8">
    <source>
        <dbReference type="ARBA" id="ARBA00022982"/>
    </source>
</evidence>
<comment type="subcellular location">
    <subcellularLocation>
        <location evidence="2">Cell membrane</location>
        <topology evidence="2">Multi-pass membrane protein</topology>
    </subcellularLocation>
</comment>
<dbReference type="InterPro" id="IPR052168">
    <property type="entry name" value="Cytochrome_b561_oxidase"/>
</dbReference>
<dbReference type="InterPro" id="IPR011577">
    <property type="entry name" value="Cyt_b561_bac/Ni-Hgenase"/>
</dbReference>
<keyword evidence="9 13" id="KW-1133">Transmembrane helix</keyword>
<dbReference type="PANTHER" id="PTHR30529">
    <property type="entry name" value="CYTOCHROME B561"/>
    <property type="match status" value="1"/>
</dbReference>
<evidence type="ECO:0000256" key="5">
    <source>
        <dbReference type="ARBA" id="ARBA00022617"/>
    </source>
</evidence>
<comment type="cofactor">
    <cofactor evidence="1">
        <name>heme b</name>
        <dbReference type="ChEBI" id="CHEBI:60344"/>
    </cofactor>
</comment>
<evidence type="ECO:0000256" key="7">
    <source>
        <dbReference type="ARBA" id="ARBA00022723"/>
    </source>
</evidence>
<protein>
    <submittedName>
        <fullName evidence="15">Cytochrome b</fullName>
    </submittedName>
</protein>
<evidence type="ECO:0000256" key="11">
    <source>
        <dbReference type="ARBA" id="ARBA00023136"/>
    </source>
</evidence>
<feature type="domain" description="Cytochrome b561 bacterial/Ni-hydrogenase" evidence="14">
    <location>
        <begin position="10"/>
        <end position="178"/>
    </location>
</feature>
<feature type="transmembrane region" description="Helical" evidence="13">
    <location>
        <begin position="139"/>
        <end position="163"/>
    </location>
</feature>
<reference evidence="15" key="1">
    <citation type="journal article" date="2022" name="Biol. Control">
        <title>In silico genomic analysis of Rhodopseudomonas palustris strains revealed potential biocontrol agents and crop yield enhancers.</title>
        <authorList>
            <person name="Surachat K."/>
            <person name="Kantachote D."/>
            <person name="Deachamag P."/>
            <person name="Wonglapsuwan M."/>
        </authorList>
    </citation>
    <scope>NUCLEOTIDE SEQUENCE</scope>
    <source>
        <strain evidence="15">TLS06</strain>
    </source>
</reference>
<evidence type="ECO:0000256" key="13">
    <source>
        <dbReference type="SAM" id="Phobius"/>
    </source>
</evidence>
<dbReference type="Gene3D" id="1.20.950.20">
    <property type="entry name" value="Transmembrane di-heme cytochromes, Chain C"/>
    <property type="match status" value="1"/>
</dbReference>
<evidence type="ECO:0000256" key="4">
    <source>
        <dbReference type="ARBA" id="ARBA00022475"/>
    </source>
</evidence>
<keyword evidence="6 13" id="KW-0812">Transmembrane</keyword>
<dbReference type="GO" id="GO:0020037">
    <property type="term" value="F:heme binding"/>
    <property type="evidence" value="ECO:0007669"/>
    <property type="project" value="TreeGrafter"/>
</dbReference>
<name>A0AAX3E4M4_RHOPL</name>
<dbReference type="SUPFAM" id="SSF81342">
    <property type="entry name" value="Transmembrane di-heme cytochromes"/>
    <property type="match status" value="1"/>
</dbReference>
<dbReference type="RefSeq" id="WP_107355402.1">
    <property type="nucleotide sequence ID" value="NZ_CP019967.1"/>
</dbReference>
<evidence type="ECO:0000256" key="6">
    <source>
        <dbReference type="ARBA" id="ARBA00022692"/>
    </source>
</evidence>
<accession>A0AAX3E4M4</accession>
<dbReference type="InterPro" id="IPR016174">
    <property type="entry name" value="Di-haem_cyt_TM"/>
</dbReference>
<evidence type="ECO:0000256" key="3">
    <source>
        <dbReference type="ARBA" id="ARBA00022448"/>
    </source>
</evidence>
<feature type="transmembrane region" description="Helical" evidence="13">
    <location>
        <begin position="16"/>
        <end position="35"/>
    </location>
</feature>
<dbReference type="Proteomes" id="UP001163166">
    <property type="component" value="Chromosome"/>
</dbReference>
<dbReference type="GO" id="GO:0005886">
    <property type="term" value="C:plasma membrane"/>
    <property type="evidence" value="ECO:0007669"/>
    <property type="project" value="UniProtKB-SubCell"/>
</dbReference>
<evidence type="ECO:0000256" key="2">
    <source>
        <dbReference type="ARBA" id="ARBA00004651"/>
    </source>
</evidence>
<keyword evidence="11 13" id="KW-0472">Membrane</keyword>
<feature type="transmembrane region" description="Helical" evidence="13">
    <location>
        <begin position="92"/>
        <end position="115"/>
    </location>
</feature>
<evidence type="ECO:0000256" key="9">
    <source>
        <dbReference type="ARBA" id="ARBA00022989"/>
    </source>
</evidence>
<sequence>METRAAAQERYTRPAIFLHWCMTAMIVGLIGLGFYMGQQPPSPEKYALYELHKSLGVVTVLLLSARFIWRAANTPPELPTAYSQLLRTASHLGHFALYVLMFAVPVSGWVMSAAYGRPASLFGVPIPPPVAKSEDLAELWGTIHCALGSALALAIAGHTMFALKHHFIDKDGLLWRMWVRCP</sequence>
<organism evidence="15 16">
    <name type="scientific">Rhodopseudomonas palustris</name>
    <dbReference type="NCBI Taxonomy" id="1076"/>
    <lineage>
        <taxon>Bacteria</taxon>
        <taxon>Pseudomonadati</taxon>
        <taxon>Pseudomonadota</taxon>
        <taxon>Alphaproteobacteria</taxon>
        <taxon>Hyphomicrobiales</taxon>
        <taxon>Nitrobacteraceae</taxon>
        <taxon>Rhodopseudomonas</taxon>
    </lineage>
</organism>
<dbReference type="GO" id="GO:0046872">
    <property type="term" value="F:metal ion binding"/>
    <property type="evidence" value="ECO:0007669"/>
    <property type="project" value="UniProtKB-KW"/>
</dbReference>
<keyword evidence="3" id="KW-0813">Transport</keyword>
<gene>
    <name evidence="15" type="ORF">KQX62_11460</name>
</gene>
<comment type="similarity">
    <text evidence="12">Belongs to the cytochrome b561 family.</text>
</comment>
<feature type="transmembrane region" description="Helical" evidence="13">
    <location>
        <begin position="55"/>
        <end position="72"/>
    </location>
</feature>
<keyword evidence="5" id="KW-0349">Heme</keyword>
<keyword evidence="7" id="KW-0479">Metal-binding</keyword>
<evidence type="ECO:0000256" key="1">
    <source>
        <dbReference type="ARBA" id="ARBA00001970"/>
    </source>
</evidence>
<keyword evidence="8" id="KW-0249">Electron transport</keyword>
<dbReference type="GO" id="GO:0009055">
    <property type="term" value="F:electron transfer activity"/>
    <property type="evidence" value="ECO:0007669"/>
    <property type="project" value="InterPro"/>
</dbReference>
<dbReference type="PANTHER" id="PTHR30529:SF1">
    <property type="entry name" value="CYTOCHROME B561 HOMOLOG 2"/>
    <property type="match status" value="1"/>
</dbReference>
<dbReference type="Pfam" id="PF01292">
    <property type="entry name" value="Ni_hydr_CYTB"/>
    <property type="match status" value="1"/>
</dbReference>
<dbReference type="AlphaFoldDB" id="A0AAX3E4M4"/>